<gene>
    <name evidence="8" type="ORF">LPC04_15035</name>
</gene>
<keyword evidence="9" id="KW-1185">Reference proteome</keyword>
<evidence type="ECO:0000256" key="4">
    <source>
        <dbReference type="ARBA" id="ARBA00012280"/>
    </source>
</evidence>
<dbReference type="Gene3D" id="1.10.287.1150">
    <property type="entry name" value="TPP helical domain"/>
    <property type="match status" value="1"/>
</dbReference>
<evidence type="ECO:0000256" key="3">
    <source>
        <dbReference type="ARBA" id="ARBA00006936"/>
    </source>
</evidence>
<evidence type="ECO:0000313" key="9">
    <source>
        <dbReference type="Proteomes" id="UP001139353"/>
    </source>
</evidence>
<protein>
    <recommendedName>
        <fullName evidence="4">oxoglutarate dehydrogenase (succinyl-transferring)</fullName>
        <ecNumber evidence="4">1.2.4.2</ecNumber>
    </recommendedName>
</protein>
<dbReference type="PIRSF" id="PIRSF000157">
    <property type="entry name" value="Oxoglu_dh_E1"/>
    <property type="match status" value="1"/>
</dbReference>
<dbReference type="GO" id="GO:0030976">
    <property type="term" value="F:thiamine pyrophosphate binding"/>
    <property type="evidence" value="ECO:0007669"/>
    <property type="project" value="InterPro"/>
</dbReference>
<dbReference type="EC" id="1.2.4.2" evidence="4"/>
<dbReference type="NCBIfam" id="TIGR00239">
    <property type="entry name" value="2oxo_dh_E1"/>
    <property type="match status" value="1"/>
</dbReference>
<dbReference type="EMBL" id="JAJLJH010000003">
    <property type="protein sequence ID" value="MCK9687025.1"/>
    <property type="molecule type" value="Genomic_DNA"/>
</dbReference>
<reference evidence="8" key="1">
    <citation type="submission" date="2021-11" db="EMBL/GenBank/DDBJ databases">
        <title>BS-T2-15 a new species belonging to the Comamonadaceae family isolated from the soil of a French oak forest.</title>
        <authorList>
            <person name="Mieszkin S."/>
            <person name="Alain K."/>
        </authorList>
    </citation>
    <scope>NUCLEOTIDE SEQUENCE</scope>
    <source>
        <strain evidence="8">BS-T2-15</strain>
    </source>
</reference>
<dbReference type="Gene3D" id="3.40.50.12470">
    <property type="match status" value="1"/>
</dbReference>
<evidence type="ECO:0000256" key="2">
    <source>
        <dbReference type="ARBA" id="ARBA00003906"/>
    </source>
</evidence>
<accession>A0A9X1YLC8</accession>
<evidence type="ECO:0000313" key="8">
    <source>
        <dbReference type="EMBL" id="MCK9687025.1"/>
    </source>
</evidence>
<dbReference type="GO" id="GO:0004591">
    <property type="term" value="F:oxoglutarate dehydrogenase (succinyl-transferring) activity"/>
    <property type="evidence" value="ECO:0007669"/>
    <property type="project" value="UniProtKB-EC"/>
</dbReference>
<dbReference type="NCBIfam" id="NF008907">
    <property type="entry name" value="PRK12270.1"/>
    <property type="match status" value="1"/>
</dbReference>
<dbReference type="InterPro" id="IPR032106">
    <property type="entry name" value="2-oxogl_dehyd_N"/>
</dbReference>
<dbReference type="InterPro" id="IPR042179">
    <property type="entry name" value="KGD_C_sf"/>
</dbReference>
<dbReference type="PANTHER" id="PTHR23152:SF4">
    <property type="entry name" value="2-OXOADIPATE DEHYDROGENASE COMPLEX COMPONENT E1"/>
    <property type="match status" value="1"/>
</dbReference>
<keyword evidence="6" id="KW-0786">Thiamine pyrophosphate</keyword>
<feature type="domain" description="Transketolase-like pyrimidine-binding" evidence="7">
    <location>
        <begin position="589"/>
        <end position="786"/>
    </location>
</feature>
<dbReference type="InterPro" id="IPR011603">
    <property type="entry name" value="2oxoglutarate_DH_E1"/>
</dbReference>
<dbReference type="GO" id="GO:0005829">
    <property type="term" value="C:cytosol"/>
    <property type="evidence" value="ECO:0007669"/>
    <property type="project" value="TreeGrafter"/>
</dbReference>
<dbReference type="Gene3D" id="3.40.50.970">
    <property type="match status" value="1"/>
</dbReference>
<dbReference type="NCBIfam" id="NF006914">
    <property type="entry name" value="PRK09404.1"/>
    <property type="match status" value="1"/>
</dbReference>
<dbReference type="Pfam" id="PF02779">
    <property type="entry name" value="Transket_pyr"/>
    <property type="match status" value="1"/>
</dbReference>
<comment type="function">
    <text evidence="2">E1 component of the 2-oxoglutarate dehydrogenase (OGDH) complex which catalyzes the decarboxylation of 2-oxoglutarate, the first step in the conversion of 2-oxoglutarate to succinyl-CoA and CO(2).</text>
</comment>
<keyword evidence="5 8" id="KW-0560">Oxidoreductase</keyword>
<dbReference type="AlphaFoldDB" id="A0A9X1YLC8"/>
<dbReference type="Pfam" id="PF00676">
    <property type="entry name" value="E1_dh"/>
    <property type="match status" value="1"/>
</dbReference>
<dbReference type="GO" id="GO:0045252">
    <property type="term" value="C:oxoglutarate dehydrogenase complex"/>
    <property type="evidence" value="ECO:0007669"/>
    <property type="project" value="TreeGrafter"/>
</dbReference>
<dbReference type="Gene3D" id="3.40.50.11610">
    <property type="entry name" value="Multifunctional 2-oxoglutarate metabolism enzyme, C-terminal domain"/>
    <property type="match status" value="1"/>
</dbReference>
<dbReference type="Proteomes" id="UP001139353">
    <property type="component" value="Unassembled WGS sequence"/>
</dbReference>
<proteinExistence type="inferred from homology"/>
<dbReference type="GO" id="GO:0006099">
    <property type="term" value="P:tricarboxylic acid cycle"/>
    <property type="evidence" value="ECO:0007669"/>
    <property type="project" value="TreeGrafter"/>
</dbReference>
<evidence type="ECO:0000256" key="1">
    <source>
        <dbReference type="ARBA" id="ARBA00001964"/>
    </source>
</evidence>
<name>A0A9X1YLC8_9BURK</name>
<dbReference type="CDD" id="cd02016">
    <property type="entry name" value="TPP_E1_OGDC_like"/>
    <property type="match status" value="1"/>
</dbReference>
<evidence type="ECO:0000259" key="7">
    <source>
        <dbReference type="SMART" id="SM00861"/>
    </source>
</evidence>
<dbReference type="InterPro" id="IPR001017">
    <property type="entry name" value="DH_E1"/>
</dbReference>
<dbReference type="PANTHER" id="PTHR23152">
    <property type="entry name" value="2-OXOGLUTARATE DEHYDROGENASE"/>
    <property type="match status" value="1"/>
</dbReference>
<dbReference type="InterPro" id="IPR031717">
    <property type="entry name" value="ODO-1/KGD_C"/>
</dbReference>
<dbReference type="InterPro" id="IPR005475">
    <property type="entry name" value="Transketolase-like_Pyr-bd"/>
</dbReference>
<dbReference type="Pfam" id="PF16078">
    <property type="entry name" value="2-oxogl_dehyd_N"/>
    <property type="match status" value="1"/>
</dbReference>
<dbReference type="SMART" id="SM00861">
    <property type="entry name" value="Transket_pyr"/>
    <property type="match status" value="1"/>
</dbReference>
<dbReference type="SUPFAM" id="SSF52518">
    <property type="entry name" value="Thiamin diphosphate-binding fold (THDP-binding)"/>
    <property type="match status" value="2"/>
</dbReference>
<comment type="similarity">
    <text evidence="3">Belongs to the alpha-ketoglutarate dehydrogenase family.</text>
</comment>
<evidence type="ECO:0000256" key="5">
    <source>
        <dbReference type="ARBA" id="ARBA00023002"/>
    </source>
</evidence>
<dbReference type="Pfam" id="PF16870">
    <property type="entry name" value="OxoGdeHyase_C"/>
    <property type="match status" value="1"/>
</dbReference>
<dbReference type="RefSeq" id="WP_275683204.1">
    <property type="nucleotide sequence ID" value="NZ_JAJLJH010000003.1"/>
</dbReference>
<organism evidence="8 9">
    <name type="scientific">Scleromatobacter humisilvae</name>
    <dbReference type="NCBI Taxonomy" id="2897159"/>
    <lineage>
        <taxon>Bacteria</taxon>
        <taxon>Pseudomonadati</taxon>
        <taxon>Pseudomonadota</taxon>
        <taxon>Betaproteobacteria</taxon>
        <taxon>Burkholderiales</taxon>
        <taxon>Sphaerotilaceae</taxon>
        <taxon>Scleromatobacter</taxon>
    </lineage>
</organism>
<evidence type="ECO:0000256" key="6">
    <source>
        <dbReference type="ARBA" id="ARBA00023052"/>
    </source>
</evidence>
<dbReference type="InterPro" id="IPR029061">
    <property type="entry name" value="THDP-binding"/>
</dbReference>
<sequence length="935" mass="101446">MQRNASSSFLYGGNAPYVEDQYEQYLADPAQVPPEWRDYFDALRATPAVDGSSTKDVPHAPVVERFQSLARRPADARASATELLDFARKQVAVQSLVAAYRLVGTRQADLDPLRWTHTPPLPELAPAYYGLVNADLALTFSGADSYFSDEDMPLEQLVSALQQTYTRTLSAEFMHVGSAEQRRWWQMRLESTRSKPALPAAKKRRILERLTAAEGLEKYLHTRFVGQTRFSLEGGESLIVLLDELVQGGAARGVRHAVMGMAHRGRLSVLLNVAGKPAASLFDDFGGDADADLLAGDVKYHKGHTAMVDTEGGPVEVALAFNPSHLEIINPVVQGIARAKSEANKLPRSAVLPIEIHGDAAVIGQGVVQETLNLSYTRGHGTGGTVHVVVNNQVGFTTSDPRDARSSYYCTDIAKTIEAPVLHVNGDDPEAVAYAAQLALDFRAEFGRSVVIELVCFRRHGHQEQDTPTVTQPLMYRAIAAHPGVRAIYAKRLAADGLVTAQEADQWVATFRERLDAAHGESVRGRAAGAEAQASVIAPAVAVHVAPSLEQITTLAARLTRLPEGHALHPLVRKTLDARREMAAGTRALDWGMGEHLAFASLLAAGTDVRLTGQDSERGTFGHRHAVLHNQDRQVRCEGLYVPLQHVGDEQGSFSVTNSTLSEAAVLAYEYGYSVTRPEALTLWEAQFGDFANGAQVVIDQFISAGFAKWGQRSSVTMLLPHGQEGAGPEHASARLERYLQLCAQDNLRVCQPTTPAQFFHLLRSQATLPERRPLVVMTPKSLLRHPAAVSSLADLSKGGFAPVIGDAAIAAADGYDVERVILCSGKVYYELLEHRAKGGLRNVAIVRVEQLYPFPAAQLAAELAWYPNARVVVWCQEEAQNQGAWRTLEPELRVVAHPAPLQYAGPAAMASTAPGSAAVHAALQAELVRSAFED</sequence>
<comment type="cofactor">
    <cofactor evidence="1">
        <name>thiamine diphosphate</name>
        <dbReference type="ChEBI" id="CHEBI:58937"/>
    </cofactor>
</comment>
<comment type="caution">
    <text evidence="8">The sequence shown here is derived from an EMBL/GenBank/DDBJ whole genome shotgun (WGS) entry which is preliminary data.</text>
</comment>